<dbReference type="EMBL" id="CM029048">
    <property type="protein sequence ID" value="KAG2579173.1"/>
    <property type="molecule type" value="Genomic_DNA"/>
</dbReference>
<evidence type="ECO:0000313" key="2">
    <source>
        <dbReference type="EMBL" id="KAG2579173.1"/>
    </source>
</evidence>
<protein>
    <submittedName>
        <fullName evidence="2">Uncharacterized protein</fullName>
    </submittedName>
</protein>
<comment type="caution">
    <text evidence="2">The sequence shown here is derived from an EMBL/GenBank/DDBJ whole genome shotgun (WGS) entry which is preliminary data.</text>
</comment>
<feature type="region of interest" description="Disordered" evidence="1">
    <location>
        <begin position="1"/>
        <end position="222"/>
    </location>
</feature>
<evidence type="ECO:0000313" key="3">
    <source>
        <dbReference type="Proteomes" id="UP000823388"/>
    </source>
</evidence>
<feature type="compositionally biased region" description="Low complexity" evidence="1">
    <location>
        <begin position="140"/>
        <end position="175"/>
    </location>
</feature>
<sequence>MAATAAGLHEPLSLCPRWRPSSGLPRRRSPPRSSGHSTLRQSVANPAALELGAPLPRRPTPLHPSARPTPPLSPPSIELGGPAPQRPWPSEALKRTARRGASRGRLQQLHAPAAVGGRSCCGARAAEAARGAAGRRSRGRVPAAGLASLTGSGARAQARAPAADGSRRSSSLLPRWRAELDRSRGRGGVRACSGEQGGRQGRRRRVALEHRAGRSRASRGGRACGAELGGWGWARRTKGARAQSIAFRPYRAGNRVLTPRPQ</sequence>
<accession>A0A8T0R2F8</accession>
<gene>
    <name evidence="2" type="ORF">PVAP13_6NG240706</name>
</gene>
<reference evidence="2" key="1">
    <citation type="submission" date="2020-05" db="EMBL/GenBank/DDBJ databases">
        <title>WGS assembly of Panicum virgatum.</title>
        <authorList>
            <person name="Lovell J.T."/>
            <person name="Jenkins J."/>
            <person name="Shu S."/>
            <person name="Juenger T.E."/>
            <person name="Schmutz J."/>
        </authorList>
    </citation>
    <scope>NUCLEOTIDE SEQUENCE</scope>
    <source>
        <strain evidence="2">AP13</strain>
    </source>
</reference>
<organism evidence="2 3">
    <name type="scientific">Panicum virgatum</name>
    <name type="common">Blackwell switchgrass</name>
    <dbReference type="NCBI Taxonomy" id="38727"/>
    <lineage>
        <taxon>Eukaryota</taxon>
        <taxon>Viridiplantae</taxon>
        <taxon>Streptophyta</taxon>
        <taxon>Embryophyta</taxon>
        <taxon>Tracheophyta</taxon>
        <taxon>Spermatophyta</taxon>
        <taxon>Magnoliopsida</taxon>
        <taxon>Liliopsida</taxon>
        <taxon>Poales</taxon>
        <taxon>Poaceae</taxon>
        <taxon>PACMAD clade</taxon>
        <taxon>Panicoideae</taxon>
        <taxon>Panicodae</taxon>
        <taxon>Paniceae</taxon>
        <taxon>Panicinae</taxon>
        <taxon>Panicum</taxon>
        <taxon>Panicum sect. Hiantes</taxon>
    </lineage>
</organism>
<name>A0A8T0R2F8_PANVG</name>
<dbReference type="Proteomes" id="UP000823388">
    <property type="component" value="Chromosome 6N"/>
</dbReference>
<feature type="compositionally biased region" description="Low complexity" evidence="1">
    <location>
        <begin position="113"/>
        <end position="132"/>
    </location>
</feature>
<keyword evidence="3" id="KW-1185">Reference proteome</keyword>
<feature type="compositionally biased region" description="Pro residues" evidence="1">
    <location>
        <begin position="56"/>
        <end position="74"/>
    </location>
</feature>
<proteinExistence type="predicted"/>
<evidence type="ECO:0000256" key="1">
    <source>
        <dbReference type="SAM" id="MobiDB-lite"/>
    </source>
</evidence>
<dbReference type="AlphaFoldDB" id="A0A8T0R2F8"/>
<feature type="compositionally biased region" description="Polar residues" evidence="1">
    <location>
        <begin position="35"/>
        <end position="44"/>
    </location>
</feature>